<evidence type="ECO:0000256" key="10">
    <source>
        <dbReference type="ARBA" id="ARBA00023128"/>
    </source>
</evidence>
<keyword evidence="6 12" id="KW-0653">Protein transport</keyword>
<feature type="compositionally biased region" description="Low complexity" evidence="13">
    <location>
        <begin position="97"/>
        <end position="114"/>
    </location>
</feature>
<feature type="transmembrane region" description="Helical" evidence="12">
    <location>
        <begin position="173"/>
        <end position="199"/>
    </location>
</feature>
<keyword evidence="4 12" id="KW-0812">Transmembrane</keyword>
<comment type="subcellular location">
    <subcellularLocation>
        <location evidence="1 12">Mitochondrion inner membrane</location>
        <topology evidence="1 12">Multi-pass membrane protein</topology>
    </subcellularLocation>
</comment>
<feature type="transmembrane region" description="Helical" evidence="12">
    <location>
        <begin position="138"/>
        <end position="161"/>
    </location>
</feature>
<keyword evidence="9 12" id="KW-0811">Translocation</keyword>
<keyword evidence="3 12" id="KW-0813">Transport</keyword>
<dbReference type="PANTHER" id="PTHR28021">
    <property type="entry name" value="PRESEQUENCE TRANSLOCATED-ASSOCIATED MOTOR SUBUNIT PAM17, MITOCHONDRIAL"/>
    <property type="match status" value="1"/>
</dbReference>
<dbReference type="InterPro" id="IPR013875">
    <property type="entry name" value="Pam17"/>
</dbReference>
<comment type="similarity">
    <text evidence="2 12">Belongs to the PAM17 family.</text>
</comment>
<keyword evidence="7" id="KW-0809">Transit peptide</keyword>
<reference evidence="14 15" key="1">
    <citation type="journal article" date="2018" name="Mol. Ecol.">
        <title>The obligate alkalophilic soda-lake fungus Sodiomyces alkalinus has shifted to a protein diet.</title>
        <authorList>
            <person name="Grum-Grzhimaylo A.A."/>
            <person name="Falkoski D.L."/>
            <person name="van den Heuvel J."/>
            <person name="Valero-Jimenez C.A."/>
            <person name="Min B."/>
            <person name="Choi I.G."/>
            <person name="Lipzen A."/>
            <person name="Daum C.G."/>
            <person name="Aanen D.K."/>
            <person name="Tsang A."/>
            <person name="Henrissat B."/>
            <person name="Bilanenko E.N."/>
            <person name="de Vries R.P."/>
            <person name="van Kan J.A.L."/>
            <person name="Grigoriev I.V."/>
            <person name="Debets A.J.M."/>
        </authorList>
    </citation>
    <scope>NUCLEOTIDE SEQUENCE [LARGE SCALE GENOMIC DNA]</scope>
    <source>
        <strain evidence="14 15">F11</strain>
    </source>
</reference>
<accession>A0A3N2Q2W6</accession>
<proteinExistence type="inferred from homology"/>
<feature type="region of interest" description="Disordered" evidence="13">
    <location>
        <begin position="97"/>
        <end position="117"/>
    </location>
</feature>
<keyword evidence="5 12" id="KW-0999">Mitochondrion inner membrane</keyword>
<evidence type="ECO:0000313" key="15">
    <source>
        <dbReference type="Proteomes" id="UP000272025"/>
    </source>
</evidence>
<evidence type="ECO:0000256" key="7">
    <source>
        <dbReference type="ARBA" id="ARBA00022946"/>
    </source>
</evidence>
<organism evidence="14 15">
    <name type="scientific">Sodiomyces alkalinus (strain CBS 110278 / VKM F-3762 / F11)</name>
    <name type="common">Alkaliphilic filamentous fungus</name>
    <dbReference type="NCBI Taxonomy" id="1314773"/>
    <lineage>
        <taxon>Eukaryota</taxon>
        <taxon>Fungi</taxon>
        <taxon>Dikarya</taxon>
        <taxon>Ascomycota</taxon>
        <taxon>Pezizomycotina</taxon>
        <taxon>Sordariomycetes</taxon>
        <taxon>Hypocreomycetidae</taxon>
        <taxon>Glomerellales</taxon>
        <taxon>Plectosphaerellaceae</taxon>
        <taxon>Sodiomyces</taxon>
    </lineage>
</organism>
<evidence type="ECO:0000256" key="12">
    <source>
        <dbReference type="RuleBase" id="RU367146"/>
    </source>
</evidence>
<dbReference type="OrthoDB" id="5970083at2759"/>
<evidence type="ECO:0000256" key="13">
    <source>
        <dbReference type="SAM" id="MobiDB-lite"/>
    </source>
</evidence>
<dbReference type="EMBL" id="ML119052">
    <property type="protein sequence ID" value="ROT41111.1"/>
    <property type="molecule type" value="Genomic_DNA"/>
</dbReference>
<comment type="subunit">
    <text evidence="12">Component of the PAM complex.</text>
</comment>
<dbReference type="GeneID" id="39577150"/>
<dbReference type="AlphaFoldDB" id="A0A3N2Q2W6"/>
<protein>
    <recommendedName>
        <fullName evidence="12">Presequence translocated-associated motor subunit PAM17</fullName>
    </recommendedName>
</protein>
<name>A0A3N2Q2W6_SODAK</name>
<dbReference type="Proteomes" id="UP000272025">
    <property type="component" value="Unassembled WGS sequence"/>
</dbReference>
<gene>
    <name evidence="14" type="ORF">SODALDRAFT_291634</name>
</gene>
<dbReference type="STRING" id="1314773.A0A3N2Q2W6"/>
<evidence type="ECO:0000256" key="11">
    <source>
        <dbReference type="ARBA" id="ARBA00023136"/>
    </source>
</evidence>
<evidence type="ECO:0000256" key="6">
    <source>
        <dbReference type="ARBA" id="ARBA00022927"/>
    </source>
</evidence>
<sequence>MLTPTTTTMAFRLAGQGAQRAALLTSFTKTTQPSCSLAPTLTPFKTQSHQMSILASSSPLSSCLRLSSSPISKSTAAPTSTTLALLRFHRSASTSTTTAAAGSSSSSASSSGAAPDGSQRLDWNTFFKLRKARRRWQVAFSALAMVASGCGGAVFLGTGAADPVLSQVPLDPFITLGMMVLGFSALGWLAGPSLGSAVFNTLNRQWKKQITMKEVEFFARIKKNRVDPSASGASNPVPDFYGEKISSVAGYRQWLKDQRAFNKKRTKFV</sequence>
<evidence type="ECO:0000256" key="1">
    <source>
        <dbReference type="ARBA" id="ARBA00004448"/>
    </source>
</evidence>
<dbReference type="PANTHER" id="PTHR28021:SF1">
    <property type="entry name" value="PRESEQUENCE TRANSLOCATED-ASSOCIATED MOTOR SUBUNIT PAM17, MITOCHONDRIAL"/>
    <property type="match status" value="1"/>
</dbReference>
<evidence type="ECO:0000256" key="8">
    <source>
        <dbReference type="ARBA" id="ARBA00022989"/>
    </source>
</evidence>
<evidence type="ECO:0000256" key="3">
    <source>
        <dbReference type="ARBA" id="ARBA00022448"/>
    </source>
</evidence>
<dbReference type="GO" id="GO:0030150">
    <property type="term" value="P:protein import into mitochondrial matrix"/>
    <property type="evidence" value="ECO:0007669"/>
    <property type="project" value="UniProtKB-UniRule"/>
</dbReference>
<keyword evidence="15" id="KW-1185">Reference proteome</keyword>
<evidence type="ECO:0000256" key="2">
    <source>
        <dbReference type="ARBA" id="ARBA00006837"/>
    </source>
</evidence>
<evidence type="ECO:0000256" key="9">
    <source>
        <dbReference type="ARBA" id="ARBA00023010"/>
    </source>
</evidence>
<evidence type="ECO:0000256" key="5">
    <source>
        <dbReference type="ARBA" id="ARBA00022792"/>
    </source>
</evidence>
<comment type="function">
    <text evidence="12">Component of the PAM complex, a complex required for the translocation of transit peptide-containing proteins from the inner membrane into the mitochondrial matrix in an ATP-dependent manner.</text>
</comment>
<evidence type="ECO:0000256" key="4">
    <source>
        <dbReference type="ARBA" id="ARBA00022692"/>
    </source>
</evidence>
<keyword evidence="8 12" id="KW-1133">Transmembrane helix</keyword>
<keyword evidence="10 12" id="KW-0496">Mitochondrion</keyword>
<dbReference type="GO" id="GO:0001405">
    <property type="term" value="C:PAM complex, Tim23 associated import motor"/>
    <property type="evidence" value="ECO:0007669"/>
    <property type="project" value="UniProtKB-UniRule"/>
</dbReference>
<dbReference type="Pfam" id="PF08566">
    <property type="entry name" value="Pam17"/>
    <property type="match status" value="1"/>
</dbReference>
<keyword evidence="11 12" id="KW-0472">Membrane</keyword>
<evidence type="ECO:0000313" key="14">
    <source>
        <dbReference type="EMBL" id="ROT41111.1"/>
    </source>
</evidence>
<dbReference type="RefSeq" id="XP_028468917.1">
    <property type="nucleotide sequence ID" value="XM_028608672.1"/>
</dbReference>